<dbReference type="Proteomes" id="UP000609531">
    <property type="component" value="Unassembled WGS sequence"/>
</dbReference>
<evidence type="ECO:0000256" key="4">
    <source>
        <dbReference type="ARBA" id="ARBA00022833"/>
    </source>
</evidence>
<dbReference type="AlphaFoldDB" id="A0A934IQY1"/>
<dbReference type="Gene3D" id="3.40.50.10310">
    <property type="entry name" value="Creatininase"/>
    <property type="match status" value="1"/>
</dbReference>
<keyword evidence="2" id="KW-0479">Metal-binding</keyword>
<keyword evidence="4" id="KW-0862">Zinc</keyword>
<name>A0A934IQY1_9HYPH</name>
<dbReference type="SUPFAM" id="SSF102215">
    <property type="entry name" value="Creatininase"/>
    <property type="match status" value="1"/>
</dbReference>
<comment type="caution">
    <text evidence="6">The sequence shown here is derived from an EMBL/GenBank/DDBJ whole genome shotgun (WGS) entry which is preliminary data.</text>
</comment>
<organism evidence="6 7">
    <name type="scientific">Acuticoccus mangrovi</name>
    <dbReference type="NCBI Taxonomy" id="2796142"/>
    <lineage>
        <taxon>Bacteria</taxon>
        <taxon>Pseudomonadati</taxon>
        <taxon>Pseudomonadota</taxon>
        <taxon>Alphaproteobacteria</taxon>
        <taxon>Hyphomicrobiales</taxon>
        <taxon>Amorphaceae</taxon>
        <taxon>Acuticoccus</taxon>
    </lineage>
</organism>
<evidence type="ECO:0000256" key="2">
    <source>
        <dbReference type="ARBA" id="ARBA00022723"/>
    </source>
</evidence>
<evidence type="ECO:0000256" key="1">
    <source>
        <dbReference type="ARBA" id="ARBA00001947"/>
    </source>
</evidence>
<dbReference type="InterPro" id="IPR003785">
    <property type="entry name" value="Creatininase/forma_Hydrolase"/>
</dbReference>
<dbReference type="PANTHER" id="PTHR35005">
    <property type="entry name" value="3-DEHYDRO-SCYLLO-INOSOSE HYDROLASE"/>
    <property type="match status" value="1"/>
</dbReference>
<sequence>MRMADLAFTEYEALVREKSPIVVIPCGALEQHGPHLPLATDAMIPTMLAERFVPAFGGIVAPTFTYGVRSQPKSGGGNHFCGTTSLWGSTYALMVADIVEEFGRHGVKKIVMLDGHTENQPFLVEGVERALVNLRRDGITDVRVIRLAYYMAIDAKLQATLFPDGLLSWDLEHAAVMETSVMMALSPSHVRLDRIPDDPPADFPIYETFPIDPAPIPCHGVLSSAKSATAEKGRAVVDTLVAEFSDLIPRAFR</sequence>
<comment type="similarity">
    <text evidence="5">Belongs to the creatininase superfamily.</text>
</comment>
<dbReference type="RefSeq" id="WP_198882336.1">
    <property type="nucleotide sequence ID" value="NZ_JAEKJA010000009.1"/>
</dbReference>
<dbReference type="GO" id="GO:0006601">
    <property type="term" value="P:creatine biosynthetic process"/>
    <property type="evidence" value="ECO:0007669"/>
    <property type="project" value="InterPro"/>
</dbReference>
<evidence type="ECO:0000313" key="7">
    <source>
        <dbReference type="Proteomes" id="UP000609531"/>
    </source>
</evidence>
<keyword evidence="7" id="KW-1185">Reference proteome</keyword>
<dbReference type="GO" id="GO:0009231">
    <property type="term" value="P:riboflavin biosynthetic process"/>
    <property type="evidence" value="ECO:0007669"/>
    <property type="project" value="TreeGrafter"/>
</dbReference>
<evidence type="ECO:0000256" key="5">
    <source>
        <dbReference type="ARBA" id="ARBA00024029"/>
    </source>
</evidence>
<dbReference type="InterPro" id="IPR031034">
    <property type="entry name" value="Creatininase"/>
</dbReference>
<gene>
    <name evidence="6" type="ORF">JCR33_12060</name>
</gene>
<comment type="cofactor">
    <cofactor evidence="1">
        <name>Zn(2+)</name>
        <dbReference type="ChEBI" id="CHEBI:29105"/>
    </cofactor>
</comment>
<keyword evidence="3 6" id="KW-0378">Hydrolase</keyword>
<reference evidence="6" key="1">
    <citation type="submission" date="2020-12" db="EMBL/GenBank/DDBJ databases">
        <title>Bacterial taxonomy.</title>
        <authorList>
            <person name="Pan X."/>
        </authorList>
    </citation>
    <scope>NUCLEOTIDE SEQUENCE</scope>
    <source>
        <strain evidence="6">B2012</strain>
    </source>
</reference>
<dbReference type="GO" id="GO:0006602">
    <property type="term" value="P:creatinine catabolic process"/>
    <property type="evidence" value="ECO:0007669"/>
    <property type="project" value="InterPro"/>
</dbReference>
<dbReference type="PANTHER" id="PTHR35005:SF1">
    <property type="entry name" value="2-AMINO-5-FORMYLAMINO-6-RIBOSYLAMINOPYRIMIDIN-4(3H)-ONE 5'-MONOPHOSPHATE DEFORMYLASE"/>
    <property type="match status" value="1"/>
</dbReference>
<dbReference type="EMBL" id="JAEKJA010000009">
    <property type="protein sequence ID" value="MBJ3776430.1"/>
    <property type="molecule type" value="Genomic_DNA"/>
</dbReference>
<dbReference type="EC" id="3.5.2.10" evidence="6"/>
<dbReference type="GO" id="GO:0047789">
    <property type="term" value="F:creatininase activity"/>
    <property type="evidence" value="ECO:0007669"/>
    <property type="project" value="UniProtKB-EC"/>
</dbReference>
<accession>A0A934IQY1</accession>
<dbReference type="NCBIfam" id="TIGR04448">
    <property type="entry name" value="creatininase"/>
    <property type="match status" value="1"/>
</dbReference>
<dbReference type="GO" id="GO:0016811">
    <property type="term" value="F:hydrolase activity, acting on carbon-nitrogen (but not peptide) bonds, in linear amides"/>
    <property type="evidence" value="ECO:0007669"/>
    <property type="project" value="TreeGrafter"/>
</dbReference>
<dbReference type="GO" id="GO:0046872">
    <property type="term" value="F:metal ion binding"/>
    <property type="evidence" value="ECO:0007669"/>
    <property type="project" value="UniProtKB-KW"/>
</dbReference>
<evidence type="ECO:0000313" key="6">
    <source>
        <dbReference type="EMBL" id="MBJ3776430.1"/>
    </source>
</evidence>
<dbReference type="InterPro" id="IPR024087">
    <property type="entry name" value="Creatininase-like_sf"/>
</dbReference>
<proteinExistence type="inferred from homology"/>
<evidence type="ECO:0000256" key="3">
    <source>
        <dbReference type="ARBA" id="ARBA00022801"/>
    </source>
</evidence>
<protein>
    <submittedName>
        <fullName evidence="6">Creatininase</fullName>
        <ecNumber evidence="6">3.5.2.10</ecNumber>
    </submittedName>
</protein>
<dbReference type="Pfam" id="PF02633">
    <property type="entry name" value="Creatininase"/>
    <property type="match status" value="1"/>
</dbReference>